<dbReference type="STRING" id="1643428.GCA_001442855_01523"/>
<feature type="transmembrane region" description="Helical" evidence="1">
    <location>
        <begin position="35"/>
        <end position="53"/>
    </location>
</feature>
<feature type="transmembrane region" description="Helical" evidence="1">
    <location>
        <begin position="7"/>
        <end position="29"/>
    </location>
</feature>
<gene>
    <name evidence="2" type="ORF">JGI1_01556</name>
</gene>
<evidence type="ECO:0000256" key="1">
    <source>
        <dbReference type="SAM" id="Phobius"/>
    </source>
</evidence>
<keyword evidence="1" id="KW-0812">Transmembrane</keyword>
<accession>A0A0S4N5K6</accession>
<proteinExistence type="predicted"/>
<evidence type="ECO:0000313" key="3">
    <source>
        <dbReference type="Proteomes" id="UP000320623"/>
    </source>
</evidence>
<organism evidence="2 3">
    <name type="scientific">Candidatus Thermokryptus mobilis</name>
    <dbReference type="NCBI Taxonomy" id="1643428"/>
    <lineage>
        <taxon>Bacteria</taxon>
        <taxon>Pseudomonadati</taxon>
        <taxon>Candidatus Kryptoniota</taxon>
        <taxon>Candidatus Thermokryptus</taxon>
    </lineage>
</organism>
<dbReference type="EMBL" id="FAOO01000010">
    <property type="protein sequence ID" value="CUU06578.1"/>
    <property type="molecule type" value="Genomic_DNA"/>
</dbReference>
<dbReference type="Proteomes" id="UP000320623">
    <property type="component" value="Unassembled WGS sequence"/>
</dbReference>
<reference evidence="3" key="1">
    <citation type="submission" date="2015-11" db="EMBL/GenBank/DDBJ databases">
        <authorList>
            <person name="Varghese N."/>
        </authorList>
    </citation>
    <scope>NUCLEOTIDE SEQUENCE [LARGE SCALE GENOMIC DNA]</scope>
</reference>
<evidence type="ECO:0000313" key="2">
    <source>
        <dbReference type="EMBL" id="CUU06578.1"/>
    </source>
</evidence>
<name>A0A0S4N5K6_9BACT</name>
<dbReference type="RefSeq" id="WP_140945291.1">
    <property type="nucleotide sequence ID" value="NZ_FAOO01000010.1"/>
</dbReference>
<sequence>MKISTKTFNLITYISLAILVILLIGMLTRVIPPKYYLHALTVAIALFILRIFLRIQMYLQSKSSKRNEN</sequence>
<keyword evidence="3" id="KW-1185">Reference proteome</keyword>
<keyword evidence="1" id="KW-0472">Membrane</keyword>
<protein>
    <submittedName>
        <fullName evidence="2">Uncharacterized protein</fullName>
    </submittedName>
</protein>
<dbReference type="AlphaFoldDB" id="A0A0S4N5K6"/>
<keyword evidence="1" id="KW-1133">Transmembrane helix</keyword>